<dbReference type="Proteomes" id="UP000188637">
    <property type="component" value="Unassembled WGS sequence"/>
</dbReference>
<proteinExistence type="predicted"/>
<keyword evidence="2" id="KW-1185">Reference proteome</keyword>
<reference evidence="1" key="1">
    <citation type="submission" date="2016-08" db="EMBL/GenBank/DDBJ databases">
        <authorList>
            <person name="Ngugi D.K."/>
            <person name="Miyake S."/>
            <person name="Stingl U."/>
        </authorList>
    </citation>
    <scope>NUCLEOTIDE SEQUENCE</scope>
    <source>
        <strain evidence="1">SCG-D08WGA-EpuloA1</strain>
    </source>
</reference>
<evidence type="ECO:0000313" key="1">
    <source>
        <dbReference type="EMBL" id="ONI43138.1"/>
    </source>
</evidence>
<evidence type="ECO:0000313" key="2">
    <source>
        <dbReference type="Proteomes" id="UP000188637"/>
    </source>
</evidence>
<organism evidence="1 2">
    <name type="scientific">Candidatus Epulonipiscium fishelsonii</name>
    <dbReference type="NCBI Taxonomy" id="77094"/>
    <lineage>
        <taxon>Bacteria</taxon>
        <taxon>Bacillati</taxon>
        <taxon>Bacillota</taxon>
        <taxon>Clostridia</taxon>
        <taxon>Lachnospirales</taxon>
        <taxon>Lachnospiraceae</taxon>
        <taxon>Candidatus Epulonipiscium</taxon>
    </lineage>
</organism>
<protein>
    <submittedName>
        <fullName evidence="1">Uncharacterized protein</fullName>
    </submittedName>
</protein>
<accession>A0ACC8XHP3</accession>
<name>A0ACC8XHP3_9FIRM</name>
<sequence length="1817" mass="197112">MAINKFRKRLALMVATISAASPMSTFAATPATPTAVSVRHEDITSFDDTGTTGGYTEYNFKQLEDAILDAINLIEGTTASAIYGTDVKGEHSTSQVYYWATPEHKSTYDTKAKALLTAISQAQLALSKLSSNYANLDTTLNKANDGNTDVTTPGLLHGDDVYKQLGTNTTDRFNMAKFVKTIAAVQDALNRGLVRTTGSATQYQDAVAAVDKAITSSQSLLATTSSPLTTKSGLNIPNLTTGTSIKLSYLDGDDITSGQSWVAVEHYTKLKEEVENAKRLLNNLLENETNITEAPTKTQLEELEDMADKLFGRDTTTPSNLAAVPKDGSLYEEFLSNAKTATADGDIAAQRRQMEYLLIDALKHTTDAAVSTTADNIDVSGKTENEDGDNTYYLTDPRDNSLIYKFGNEYLSTTAAKAKLSATTATVTYVTEDTDGHEGSNVIGSWVKVADWANFETAITDAITTYKELDGNNDTAEYTETTFTTDAAIDYLTNEDDYIAETNKQTARKIKAAIKTLKQALTDFTKARKKGELGKIAEEKGEFLEVITEAQKTRGYETAAGYTTDTAVTLSTTHYAIGTTNVVTQSAINGTDVPEAKAWVTTPAWATFETAITEAIETYNDIDLDGNPPNALSLTEIEEAIEALEDATRDFDRVIEDEGLQEDYDAAIGTTNGLKHEIGEARTLVGTSASIAANGELRADTTVTVQPSIDGSDIDSSKDWVETSEYTDFVQKIMEAEAMVEDEEDPNQLTKHELDDIVDMKKELADAITNFNSLTKESTSRTFDTKNTALDTLITTAKTLWISGAPSNYNGFDLLTTTITVTKIDGTTQGNYKTFEVKPDSSKVVSGEASDALFEAIINAIDYQHSDNKNLELTLEAIDNLQAAMDEFEDAQTPASGEKFTLFKSIYGENGDTGAVKLIRETKTSEVEGADILKTDQWVTLSQKTAFTNVVNKSIGTLENETVKEATVQDANEELNNAKDNFNPQEGTEQLVAAKNDLAKKINEAKYWVFDEATYIESSNDDSVTPSAYVTTRVYISDNLGRLLQKPNNTTTTHTIRGGELWVSKTQHTSFKNQIKAAEVALNNARLSDKTLETAKNNLQKQMDTFLDVTAQKAYTATDFAALDTNFGNLIRTTKSALYGMENGFVWGSNYRIQTSDLFGADIAPGTKWATKADVNTLNNALKVADGIYDKRETLTYDSFKAAFETFKTATETFTKEKYLDGLNGPGTHQAALWGDIVAARTTLATRNRSEVNGEDIPTNSDWIDHKSYDAFKAAINTAEGTITKYTLDGTTSGAIDVVGKRFNQSIFNNAQKTLKLAKEKFLAVTTQAGLGSLANKKVEYLKVINTVTGLIGVDKYTDTSGKVTTTAFTVAQHDTDALTELTNLGYSLGEDGHDGIEGIRKSNENNGVDVENKHLWLPSTQFDAITRNIDTSISDYQKPNLNVKLAQTKIDTLKQTNLKTWIESAKKSGRGTKEEVDAARTTLFSLIKEGYGLLAQTATTADEFIINIDFGNGLNGGIQEYRMSYLNGADVPDDSAWSSVVNNRTFNAALDKAVAAHQNKKADVKVLETAINALKKSLLTFEGGTDEEGNTYAPQWFAHGSRESIATSISALKVTVAGAATTIPTLKVSALGSGADVSKDHILISSLKRTPSNLPILSEINAAFSKANSISKAKIGTYSKDAIIDAKDTLTRLITEAVTNPTYGNKENTAAAKAELKIEIANAQALVNAKKPLATRWEQIDIRMLETKIREANTVLNNKYASVGGTSYTMKNDGKVEANTLGSTIEGKKYDIIGATISDGIRAELAAAVASVDAIE</sequence>
<dbReference type="EMBL" id="LJHD01000163">
    <property type="protein sequence ID" value="ONI43138.1"/>
    <property type="molecule type" value="Genomic_DNA"/>
</dbReference>
<comment type="caution">
    <text evidence="1">The sequence shown here is derived from an EMBL/GenBank/DDBJ whole genome shotgun (WGS) entry which is preliminary data.</text>
</comment>
<gene>
    <name evidence="1" type="ORF">AN640_06635</name>
</gene>